<dbReference type="Proteomes" id="UP001139347">
    <property type="component" value="Unassembled WGS sequence"/>
</dbReference>
<dbReference type="AlphaFoldDB" id="A0A9X1WLZ4"/>
<gene>
    <name evidence="2" type="ORF">MUG84_08230</name>
</gene>
<proteinExistence type="predicted"/>
<dbReference type="RefSeq" id="WP_244723431.1">
    <property type="nucleotide sequence ID" value="NZ_JALIRP010000003.1"/>
</dbReference>
<keyword evidence="3" id="KW-1185">Reference proteome</keyword>
<organism evidence="2 3">
    <name type="scientific">Paenibacillus mangrovi</name>
    <dbReference type="NCBI Taxonomy" id="2931978"/>
    <lineage>
        <taxon>Bacteria</taxon>
        <taxon>Bacillati</taxon>
        <taxon>Bacillota</taxon>
        <taxon>Bacilli</taxon>
        <taxon>Bacillales</taxon>
        <taxon>Paenibacillaceae</taxon>
        <taxon>Paenibacillus</taxon>
    </lineage>
</organism>
<accession>A0A9X1WLZ4</accession>
<evidence type="ECO:0000313" key="2">
    <source>
        <dbReference type="EMBL" id="MCJ8011727.1"/>
    </source>
</evidence>
<dbReference type="EMBL" id="JALIRP010000003">
    <property type="protein sequence ID" value="MCJ8011727.1"/>
    <property type="molecule type" value="Genomic_DNA"/>
</dbReference>
<sequence length="90" mass="10106">MYTPDSDIENNDVSTVQSQQNDLIPEEFPEGPYGSSLEAESIGKSSLWQEGQRGPRSFGNENLELHAEEERHFPGEDPASESLQNEHTEE</sequence>
<feature type="compositionally biased region" description="Polar residues" evidence="1">
    <location>
        <begin position="11"/>
        <end position="22"/>
    </location>
</feature>
<name>A0A9X1WLZ4_9BACL</name>
<evidence type="ECO:0000313" key="3">
    <source>
        <dbReference type="Proteomes" id="UP001139347"/>
    </source>
</evidence>
<feature type="region of interest" description="Disordered" evidence="1">
    <location>
        <begin position="1"/>
        <end position="90"/>
    </location>
</feature>
<reference evidence="2" key="1">
    <citation type="submission" date="2022-04" db="EMBL/GenBank/DDBJ databases">
        <title>Paenibacillus mangrovi sp. nov., a novel endophytic bacterium isolated from bark of Kandelia candel.</title>
        <authorList>
            <person name="Tuo L."/>
        </authorList>
    </citation>
    <scope>NUCLEOTIDE SEQUENCE</scope>
    <source>
        <strain evidence="2">KQZ6P-2</strain>
    </source>
</reference>
<comment type="caution">
    <text evidence="2">The sequence shown here is derived from an EMBL/GenBank/DDBJ whole genome shotgun (WGS) entry which is preliminary data.</text>
</comment>
<protein>
    <submittedName>
        <fullName evidence="2">Uncharacterized protein</fullName>
    </submittedName>
</protein>
<feature type="compositionally biased region" description="Basic and acidic residues" evidence="1">
    <location>
        <begin position="63"/>
        <end position="75"/>
    </location>
</feature>
<feature type="compositionally biased region" description="Acidic residues" evidence="1">
    <location>
        <begin position="1"/>
        <end position="10"/>
    </location>
</feature>
<evidence type="ECO:0000256" key="1">
    <source>
        <dbReference type="SAM" id="MobiDB-lite"/>
    </source>
</evidence>